<name>A0A6M8UB02_9GAMM</name>
<evidence type="ECO:0000259" key="3">
    <source>
        <dbReference type="Pfam" id="PF19077"/>
    </source>
</evidence>
<feature type="domain" description="Bacterial Ig-like" evidence="3">
    <location>
        <begin position="1475"/>
        <end position="1539"/>
    </location>
</feature>
<dbReference type="InterPro" id="IPR044016">
    <property type="entry name" value="Big_13"/>
</dbReference>
<feature type="domain" description="Bacterial Ig-like" evidence="3">
    <location>
        <begin position="1679"/>
        <end position="1745"/>
    </location>
</feature>
<sequence length="3511" mass="350377">MAQLNQGRVDIISRENGTFISQTNGGFSHTVALNEASVVRINGTQSLVTTYERQGNDLILHMRDGSVVRYQRFFFNDTDGLHSELVFDDGTHLPVHALFPAADGAADATALVAVTPTYESLNSIDPLLLADNDSNTGVITAAGLGVLGLAGIGIAASGGGGGHHHNNDNNNNGGNGNNGNGGDGNNGNGGNGNNGNGGNGNNGNGGNGNNGNGGNGNGGDGEGGNGNEGNGANGTPTLNLPFGDGTLNSGEAGSDQTLSGNTGVSGPNQTVTVTLGDHQYTGTPANDGSWTITLPSGDLQDLPQGNNQIVVVVTDPAGNSSTSTTPIVVDTIAPTLTVNPIAADGMLNAQEQSQPLEISGSGEANDTVTVTLNGHTYTTTVGDNGQWSVAVPATDLAELSDGSHPVAVSISDAAGNSTNQTAPLTVKADEANLPSITVNTFAGNNILDGAEQHTTQTLSGTTQHVEAGQTVTVTLDGQNYTAVVQPSGDWSVQIPSSALLALENGTATIHVVVNDIAGNSADNALEFTVNNAASGLSVNPLSDDGYLNASEANENLVVSGTSSNIPVGNEVTVTFNGQTYTAEVADNGNWSITIPAADLAGLPDGAAPLTVTAIDTGGNPVDTSATLNVIVHTLPEVTLQTPFGDGALNAAESATEQTLQGETGVSGDGQSVTVSLGGSNWTGSVDGDGHWSVTLPADALQALAEGGTSIVVTVSDAAGNQSSTTAPVVIDRTAPTLAVDPVAGDGIVNAVEAAQPITIGGSSDAPQGQTVTVTLNGETYTTEVDAQGHWSVELPAGTLLDAEPGSYPLTVTVSDAAGNPISTTSDIQVATASLAPTIDTPFGDGYLNIREAQDGQTLSGSTGSTSEGQTVTVNVGGTEYPAVVDAQGNWSVALDAETLQGYQDGALPITVTVTDAAGNMGSVNSTVSVDYSAPTLNVGNVAGDNIINRAEALQAQTISGTASPADAGQTVQITFNGETLQAVVQNDGSWSVTLPASALQGLADGEYHLGVTLTDAAGNPASIDHLLTLAASPASQPTLSIDAVTGDDYINRSEAAQGISISGSATGLETGQTVTVTLNGQNYTTTVTAQGDWRVDVPAQALGQLSDGRQTITVTASDVAGNPASATHDVTVVAGAASQPVIEINTVAGDDVVNAQEAQQPLVISGTSQHLDDGASITVSLNGKTYSATVDAEGNWSATVPAQDVQALTQGDNHVTATATDIAGNPADDSHDFSVDTQPPALLDIDLGVGSDGILNLAEAVAGITIGGTTDAGLTVTLTLNDKTYTATADTQGHWSVALSSGDLLALADGTAQVGLSVTDASGNTASQLVDLNVAINTLPALTLDTPLFGDGLLNVAEADGALTLTGTATHLEPGTEVTVTIGNLTFSGTVATGGRWEVSIPAGALSALPDGNVQVEVSAVDAAGNPAGIAGNVEIVLSTLPEAAIQVPFVDGALNAAEADSDQVIRGTTGISGEGQQVSVVITGLNNDQPLTATVDAGGHWSLNLSPSQLADLANGSHTITATVTDRAGNSDSASLDFNSIINGLPDPTLNTPFTDGILNLTEAQAGGALSGVTGITGEQTVIVTVNGTGFEATVDEETGQWSLDLPASELQTLPDGNWPIEVSVTDSVGNSATIDGALQVAIHTLPVVTINLPFGDGSLNIIEATLDQQITGRTGITSAGQTVSVVISGLNNGDPFEASVDANGNWSLNLSPQQLASLSDGTHTIEVTATDAAGNSATQSLEVIAALTPADPVINPPFGDGILNIDEAAGAVILTGTTGLSGENQGVQITIDLGGITYTGTVDAEGNWSVGIPAGALGNLNNGTHTIDLTIVDAAGNVTNDSLVFTAALTAPTPTLNVPFGDSLINLQDVEDGATLTGTTGTTGDAQSVTVNVGGTDYTATLNGDGSWSLALSSEQLNLLDQGDNTLSVRVVDSNGNATTIGGNFTVDTVAPTVNIDPFTGDNSLTYAESILAQTLSGSAGVENAGSTVTVTLGASTLTGIVDDEGNWQVAVMPGVMAQLANGSDTITVTITDPAGNSNSASTTLTVDLTPPDDPLLTLDPIGGDNILNASETGSVTVTGSFSHFLVGSTVNITVNGVLVGTDVVVGSEGNWSVNLPAAIFGSDGNYTVSASAVVGLDTVSTGATVVVDRTAPELTINAFTADNVLNESESGVTQTLSGTASISEAGRTVTLTLNGKTYTAVVQANGNWSTNIAAADLQALQDGPQTLHASLSDRAGNLSEVDHNFTVDTGAPLLQVDALLGNNVLNAADILLTQTLTGTASGAEGQTIGLYLGDANPIATAVVNADGTFALQLTPEVLDSLTEGALVFGVRVSDAAGNQTDATLTVNKIINQGLTLIVDSVFGDGTLSALDSTVAQTISGVAKLAGIGATVTLDIGDTTLSAKVGQDGKWAIIVPPNILGLLADGDINLNLTLSDAAGNTRTVGETVTAIIHNLPVIGDLSHLFGVDNLLNIGDLAQNQTIGGLLNAATGSTVIVTLGSKSYQTQVTAGGQWGLTIPALDLGHLLDGTLSLGVKVIDPAGNVASSAVDVGIFGTAPSISLSPIFGDGILNALDLVTGQTISGVVNHVAAGAQVTISIGNSTVTAVVGQNGAFSATVSPDILGTLLNGNLTVGVSVTDAAGNTTSTSAGLVVNVTIPGIELNPIFGDGLLNAADALLTQVISGHITNATPGSKVEVTLAGQHLITTANANGDFSVALSPAILQGLLDGNLTVGIKVTDSAGNSAETSAGVKVGIHNLPVITLDPLFGDGVLNLLESIATQTITGQVANAAAGSVVTVNIGNSTVTAAVDDTGHFSAQVSPDILGTLLNGNLTVGVSVTDAVGNTASVSAGVQIGINTPPTLTVNTLFGDGVLSAVDLNSAQTISGSSSHLSNGTLVTVTLGGKTYTAQVGSNGNWTLSVPKADLALLSDGTLAVEVRATDAFGNEATGSGALNVIAHTPPTVTIATIFGDGQLNATDVLSAQTIVGTSTNAEGSTIQVAIGGQTFTGTVGADGSWSVSVPAASLATIADGTQTVTASVTNLAGGTGSDAGNLLVGTHTLPSVTLGTLFGGDGFLNLAEAANGETISGNATNAQGSSVAVTIAGTTFTTTVGAEGSWSITIPAETLQALSDGSHSLSVTLTDAVGNISTANSSFNAVTHNLPIIGVDPVLSLVSVLLTGLTISGGTLNLKQGTMLNVTLNGHTQQTTTDALGRYSIKFAGGLLTALSLSSIVTVTAVDAAGNPAATSTTLLLGSLLPVAASAEVHSAALVAVDDSGTASAGDQSHSVAAPTASEQKSTAESAHTEAVPVASTLVTETDSAALSVSDTHALNAPVAHGASPTESTADEAYSIGGVTIVLADGSMQEGAFITGSQGEDTVTLNTLNFGHIDGGSGVDTLVLNGEHMTLDLTSLGLKIENVEVLDLGKSGTNGIKLDLHDALTLTDTPQDDLLIKGADGGEVTLANTEGGVWSSTGQRTVEGHTYDVYHNSALTADNTLGDVLIQHNLQVHVV</sequence>
<dbReference type="InterPro" id="IPR049826">
    <property type="entry name" value="Ig-like_ice"/>
</dbReference>
<gene>
    <name evidence="5" type="ORF">PMPD1_2964</name>
</gene>
<dbReference type="NCBIfam" id="NF033677">
    <property type="entry name" value="biofilm_BapA_N"/>
    <property type="match status" value="1"/>
</dbReference>
<dbReference type="KEGG" id="pmak:PMPD1_2964"/>
<feature type="domain" description="Bacterial Ig-like" evidence="3">
    <location>
        <begin position="1983"/>
        <end position="2050"/>
    </location>
</feature>
<dbReference type="Pfam" id="PF12245">
    <property type="entry name" value="Big_3_2"/>
    <property type="match status" value="2"/>
</dbReference>
<dbReference type="RefSeq" id="WP_173634803.1">
    <property type="nucleotide sequence ID" value="NZ_CP054212.1"/>
</dbReference>
<feature type="domain" description="Bacterial Ig-like" evidence="3">
    <location>
        <begin position="3086"/>
        <end position="3153"/>
    </location>
</feature>
<feature type="domain" description="Bacterial Ig-like" evidence="3">
    <location>
        <begin position="357"/>
        <end position="429"/>
    </location>
</feature>
<evidence type="ECO:0000259" key="4">
    <source>
        <dbReference type="Pfam" id="PF22783"/>
    </source>
</evidence>
<feature type="domain" description="Bacterial Ig-like" evidence="3">
    <location>
        <begin position="1878"/>
        <end position="1951"/>
    </location>
</feature>
<feature type="region of interest" description="Disordered" evidence="1">
    <location>
        <begin position="163"/>
        <end position="269"/>
    </location>
</feature>
<dbReference type="InterPro" id="IPR022038">
    <property type="entry name" value="Ig-like_bact"/>
</dbReference>
<keyword evidence="6" id="KW-1185">Reference proteome</keyword>
<feature type="domain" description="Ig-like" evidence="2">
    <location>
        <begin position="2595"/>
        <end position="2650"/>
    </location>
</feature>
<evidence type="ECO:0000256" key="1">
    <source>
        <dbReference type="SAM" id="MobiDB-lite"/>
    </source>
</evidence>
<evidence type="ECO:0000313" key="6">
    <source>
        <dbReference type="Proteomes" id="UP000505325"/>
    </source>
</evidence>
<accession>A0A6M8UB02</accession>
<evidence type="ECO:0000259" key="2">
    <source>
        <dbReference type="Pfam" id="PF12245"/>
    </source>
</evidence>
<organism evidence="5 6">
    <name type="scientific">Paramixta manurensis</name>
    <dbReference type="NCBI Taxonomy" id="2740817"/>
    <lineage>
        <taxon>Bacteria</taxon>
        <taxon>Pseudomonadati</taxon>
        <taxon>Pseudomonadota</taxon>
        <taxon>Gammaproteobacteria</taxon>
        <taxon>Enterobacterales</taxon>
        <taxon>Erwiniaceae</taxon>
        <taxon>Paramixta</taxon>
    </lineage>
</organism>
<dbReference type="InterPro" id="IPR048051">
    <property type="entry name" value="BapA-like_prefix-like"/>
</dbReference>
<feature type="domain" description="Bacterial Ig-like" evidence="3">
    <location>
        <begin position="758"/>
        <end position="826"/>
    </location>
</feature>
<dbReference type="InterPro" id="IPR013783">
    <property type="entry name" value="Ig-like_fold"/>
</dbReference>
<feature type="domain" description="Bacterial Ig-like" evidence="3">
    <location>
        <begin position="940"/>
        <end position="1024"/>
    </location>
</feature>
<dbReference type="Pfam" id="PF19077">
    <property type="entry name" value="Big_13"/>
    <property type="match status" value="13"/>
</dbReference>
<feature type="domain" description="Bacterial Ig-like" evidence="3">
    <location>
        <begin position="264"/>
        <end position="331"/>
    </location>
</feature>
<dbReference type="NCBIfam" id="NF012196">
    <property type="entry name" value="Ig_like_ice"/>
    <property type="match status" value="8"/>
</dbReference>
<dbReference type="EMBL" id="CP054212">
    <property type="protein sequence ID" value="QKJ87898.1"/>
    <property type="molecule type" value="Genomic_DNA"/>
</dbReference>
<feature type="compositionally biased region" description="Polar residues" evidence="1">
    <location>
        <begin position="246"/>
        <end position="269"/>
    </location>
</feature>
<protein>
    <recommendedName>
        <fullName evidence="7">Ig-like domain repeat protein</fullName>
    </recommendedName>
</protein>
<feature type="domain" description="Bacterial Ig-like" evidence="3">
    <location>
        <begin position="662"/>
        <end position="731"/>
    </location>
</feature>
<feature type="domain" description="Biofilm-associated protein BapA-like prefix-like" evidence="4">
    <location>
        <begin position="9"/>
        <end position="134"/>
    </location>
</feature>
<feature type="domain" description="Bacterial Ig-like" evidence="3">
    <location>
        <begin position="1169"/>
        <end position="1237"/>
    </location>
</feature>
<proteinExistence type="predicted"/>
<reference evidence="5 6" key="1">
    <citation type="submission" date="2020-06" db="EMBL/GenBank/DDBJ databases">
        <title>Genome sequence of Paramixta manurensis strain PD-1.</title>
        <authorList>
            <person name="Lee C.W."/>
            <person name="Kim J."/>
        </authorList>
    </citation>
    <scope>NUCLEOTIDE SEQUENCE [LARGE SCALE GENOMIC DNA]</scope>
    <source>
        <strain evidence="5 6">PD-1</strain>
    </source>
</reference>
<feature type="domain" description="Ig-like" evidence="2">
    <location>
        <begin position="2369"/>
        <end position="2446"/>
    </location>
</feature>
<feature type="compositionally biased region" description="Polar residues" evidence="1">
    <location>
        <begin position="3280"/>
        <end position="3302"/>
    </location>
</feature>
<evidence type="ECO:0008006" key="7">
    <source>
        <dbReference type="Google" id="ProtNLM"/>
    </source>
</evidence>
<dbReference type="NCBIfam" id="NF033510">
    <property type="entry name" value="Ca_tandemer"/>
    <property type="match status" value="30"/>
</dbReference>
<feature type="compositionally biased region" description="Gly residues" evidence="1">
    <location>
        <begin position="173"/>
        <end position="232"/>
    </location>
</feature>
<dbReference type="Proteomes" id="UP000505325">
    <property type="component" value="Chromosome"/>
</dbReference>
<evidence type="ECO:0000313" key="5">
    <source>
        <dbReference type="EMBL" id="QKJ87898.1"/>
    </source>
</evidence>
<feature type="domain" description="Bacterial Ig-like" evidence="3">
    <location>
        <begin position="446"/>
        <end position="529"/>
    </location>
</feature>
<dbReference type="Gene3D" id="2.60.40.10">
    <property type="entry name" value="Immunoglobulins"/>
    <property type="match status" value="30"/>
</dbReference>
<feature type="domain" description="Bacterial Ig-like" evidence="3">
    <location>
        <begin position="2178"/>
        <end position="2252"/>
    </location>
</feature>
<feature type="region of interest" description="Disordered" evidence="1">
    <location>
        <begin position="3280"/>
        <end position="3305"/>
    </location>
</feature>
<dbReference type="Pfam" id="PF22783">
    <property type="entry name" value="BapA_N"/>
    <property type="match status" value="1"/>
</dbReference>